<keyword evidence="1" id="KW-0472">Membrane</keyword>
<evidence type="ECO:0008006" key="4">
    <source>
        <dbReference type="Google" id="ProtNLM"/>
    </source>
</evidence>
<gene>
    <name evidence="2" type="ORF">J4E96_16140</name>
</gene>
<sequence>MVAHLVRLKLTLLRNGLRRSVWQVVGLVIAAVYALGAVVVAIVGLAMLANADLPLIRTVLVLLGSLLVLGWWVVPLVAYGVDATLDPARFVTFGIRRRDLLAGLAISGLVGVPGAATAVVVLGTSLAWWRHPLAALVALPCAVVAIATCLVGARATTTALSRFVGRRRYRELLTIVIFIPLMLLGPLGSALAEGLGRGSDALPGLAEAIGWTPIGAVWAVPADVAAGAWAGAGLKLLVALGTLAALVVGWDRALSQALVTPSSAGRTRRSTRGRGLGAFAWLPGTPTGAVAARCLTYWLRDPRYAAAIVIVPLIPVLLYFGSGGTAGGGLLLAGPIAGFMLGWTVSADVAYDGTAFWTHVAAPISGRVDRAGRALATAVIGVPVTLVFVVGTVAVTGRWETLPALLGASLGLLLTALGGASIVSARVVYPVPKPGDSPFSTQQGASMAAFVSQLVGWLAITVVSLPELVLAGFSVATGSVPLGVLALVVGTVWGTAALAGGVRLGGRTLEGRAPELLARLVAFG</sequence>
<protein>
    <recommendedName>
        <fullName evidence="4">Transporter</fullName>
    </recommendedName>
</protein>
<evidence type="ECO:0000313" key="2">
    <source>
        <dbReference type="EMBL" id="QTE28843.1"/>
    </source>
</evidence>
<feature type="transmembrane region" description="Helical" evidence="1">
    <location>
        <begin position="55"/>
        <end position="79"/>
    </location>
</feature>
<feature type="transmembrane region" description="Helical" evidence="1">
    <location>
        <begin position="133"/>
        <end position="151"/>
    </location>
</feature>
<feature type="transmembrane region" description="Helical" evidence="1">
    <location>
        <begin position="374"/>
        <end position="396"/>
    </location>
</feature>
<dbReference type="AlphaFoldDB" id="A0A8A4ZD77"/>
<dbReference type="RefSeq" id="WP_227423093.1">
    <property type="nucleotide sequence ID" value="NZ_CP071868.1"/>
</dbReference>
<feature type="transmembrane region" description="Helical" evidence="1">
    <location>
        <begin position="402"/>
        <end position="429"/>
    </location>
</feature>
<keyword evidence="1" id="KW-1133">Transmembrane helix</keyword>
<feature type="transmembrane region" description="Helical" evidence="1">
    <location>
        <begin position="304"/>
        <end position="321"/>
    </location>
</feature>
<accession>A0A8A4ZD77</accession>
<feature type="transmembrane region" description="Helical" evidence="1">
    <location>
        <begin position="21"/>
        <end position="49"/>
    </location>
</feature>
<feature type="transmembrane region" description="Helical" evidence="1">
    <location>
        <begin position="228"/>
        <end position="248"/>
    </location>
</feature>
<evidence type="ECO:0000313" key="3">
    <source>
        <dbReference type="Proteomes" id="UP000663937"/>
    </source>
</evidence>
<keyword evidence="1" id="KW-0812">Transmembrane</keyword>
<feature type="transmembrane region" description="Helical" evidence="1">
    <location>
        <begin position="100"/>
        <end position="127"/>
    </location>
</feature>
<organism evidence="2 3">
    <name type="scientific">Pengzhenrongella sicca</name>
    <dbReference type="NCBI Taxonomy" id="2819238"/>
    <lineage>
        <taxon>Bacteria</taxon>
        <taxon>Bacillati</taxon>
        <taxon>Actinomycetota</taxon>
        <taxon>Actinomycetes</taxon>
        <taxon>Micrococcales</taxon>
        <taxon>Pengzhenrongella</taxon>
    </lineage>
</organism>
<keyword evidence="3" id="KW-1185">Reference proteome</keyword>
<dbReference type="KEGG" id="psic:J4E96_16140"/>
<feature type="transmembrane region" description="Helical" evidence="1">
    <location>
        <begin position="172"/>
        <end position="192"/>
    </location>
</feature>
<dbReference type="Proteomes" id="UP000663937">
    <property type="component" value="Chromosome"/>
</dbReference>
<reference evidence="2" key="1">
    <citation type="submission" date="2021-03" db="EMBL/GenBank/DDBJ databases">
        <title>Pengzhenrongella sicca gen. nov., sp. nov., a new member of suborder Micrococcineae isolated from High-Arctic tundra soil.</title>
        <authorList>
            <person name="Peng F."/>
        </authorList>
    </citation>
    <scope>NUCLEOTIDE SEQUENCE</scope>
    <source>
        <strain evidence="2">LRZ-2</strain>
    </source>
</reference>
<evidence type="ECO:0000256" key="1">
    <source>
        <dbReference type="SAM" id="Phobius"/>
    </source>
</evidence>
<dbReference type="EMBL" id="CP071868">
    <property type="protein sequence ID" value="QTE28843.1"/>
    <property type="molecule type" value="Genomic_DNA"/>
</dbReference>
<proteinExistence type="predicted"/>
<name>A0A8A4ZD77_9MICO</name>
<feature type="transmembrane region" description="Helical" evidence="1">
    <location>
        <begin position="450"/>
        <end position="476"/>
    </location>
</feature>
<feature type="transmembrane region" description="Helical" evidence="1">
    <location>
        <begin position="482"/>
        <end position="502"/>
    </location>
</feature>